<evidence type="ECO:0000256" key="2">
    <source>
        <dbReference type="SAM" id="MobiDB-lite"/>
    </source>
</evidence>
<evidence type="ECO:0000256" key="1">
    <source>
        <dbReference type="ARBA" id="ARBA00023172"/>
    </source>
</evidence>
<feature type="region of interest" description="Disordered" evidence="2">
    <location>
        <begin position="1"/>
        <end position="21"/>
    </location>
</feature>
<dbReference type="GO" id="GO:0003677">
    <property type="term" value="F:DNA binding"/>
    <property type="evidence" value="ECO:0007669"/>
    <property type="project" value="InterPro"/>
</dbReference>
<organism evidence="4 5">
    <name type="scientific">Aphanomyces stellatus</name>
    <dbReference type="NCBI Taxonomy" id="120398"/>
    <lineage>
        <taxon>Eukaryota</taxon>
        <taxon>Sar</taxon>
        <taxon>Stramenopiles</taxon>
        <taxon>Oomycota</taxon>
        <taxon>Saprolegniomycetes</taxon>
        <taxon>Saprolegniales</taxon>
        <taxon>Verrucalvaceae</taxon>
        <taxon>Aphanomyces</taxon>
    </lineage>
</organism>
<dbReference type="GO" id="GO:0015074">
    <property type="term" value="P:DNA integration"/>
    <property type="evidence" value="ECO:0007669"/>
    <property type="project" value="InterPro"/>
</dbReference>
<accession>A0A485KC16</accession>
<protein>
    <submittedName>
        <fullName evidence="4">Aste57867_1961 protein</fullName>
    </submittedName>
</protein>
<sequence length="136" mass="15031">MQQLNQANCGSNFHTSNENSTEDNRHIYADQLNAAIKQAAEHIEEDPARFSTHSLRSVGATAMFRAGASPTTAKLMSRWRSDTFLAYTRIGRETIADLAAQMSDADAFREATATPLPGPCRLHACDKLRSMLVELF</sequence>
<dbReference type="InterPro" id="IPR013762">
    <property type="entry name" value="Integrase-like_cat_sf"/>
</dbReference>
<keyword evidence="1" id="KW-0233">DNA recombination</keyword>
<reference evidence="3" key="2">
    <citation type="submission" date="2019-06" db="EMBL/GenBank/DDBJ databases">
        <title>Genomics analysis of Aphanomyces spp. identifies a new class of oomycete effector associated with host adaptation.</title>
        <authorList>
            <person name="Gaulin E."/>
        </authorList>
    </citation>
    <scope>NUCLEOTIDE SEQUENCE</scope>
    <source>
        <strain evidence="3">CBS 578.67</strain>
    </source>
</reference>
<dbReference type="Gene3D" id="1.10.443.10">
    <property type="entry name" value="Intergrase catalytic core"/>
    <property type="match status" value="1"/>
</dbReference>
<reference evidence="4 5" key="1">
    <citation type="submission" date="2019-03" db="EMBL/GenBank/DDBJ databases">
        <authorList>
            <person name="Gaulin E."/>
            <person name="Dumas B."/>
        </authorList>
    </citation>
    <scope>NUCLEOTIDE SEQUENCE [LARGE SCALE GENOMIC DNA]</scope>
    <source>
        <strain evidence="4">CBS 568.67</strain>
    </source>
</reference>
<dbReference type="EMBL" id="CAADRA010000188">
    <property type="protein sequence ID" value="VFT79166.1"/>
    <property type="molecule type" value="Genomic_DNA"/>
</dbReference>
<gene>
    <name evidence="4" type="primary">Aste57867_1961</name>
    <name evidence="3" type="ORF">As57867_001959</name>
    <name evidence="4" type="ORF">ASTE57867_1961</name>
</gene>
<dbReference type="EMBL" id="VJMH01000188">
    <property type="protein sequence ID" value="KAF0718009.1"/>
    <property type="molecule type" value="Genomic_DNA"/>
</dbReference>
<evidence type="ECO:0000313" key="4">
    <source>
        <dbReference type="EMBL" id="VFT79166.1"/>
    </source>
</evidence>
<evidence type="ECO:0000313" key="3">
    <source>
        <dbReference type="EMBL" id="KAF0718009.1"/>
    </source>
</evidence>
<evidence type="ECO:0000313" key="5">
    <source>
        <dbReference type="Proteomes" id="UP000332933"/>
    </source>
</evidence>
<feature type="compositionally biased region" description="Polar residues" evidence="2">
    <location>
        <begin position="1"/>
        <end position="19"/>
    </location>
</feature>
<dbReference type="InterPro" id="IPR011010">
    <property type="entry name" value="DNA_brk_join_enz"/>
</dbReference>
<dbReference type="SUPFAM" id="SSF56349">
    <property type="entry name" value="DNA breaking-rejoining enzymes"/>
    <property type="match status" value="1"/>
</dbReference>
<dbReference type="AlphaFoldDB" id="A0A485KC16"/>
<name>A0A485KC16_9STRA</name>
<dbReference type="GO" id="GO:0006310">
    <property type="term" value="P:DNA recombination"/>
    <property type="evidence" value="ECO:0007669"/>
    <property type="project" value="UniProtKB-KW"/>
</dbReference>
<proteinExistence type="predicted"/>
<keyword evidence="5" id="KW-1185">Reference proteome</keyword>
<dbReference type="Proteomes" id="UP000332933">
    <property type="component" value="Unassembled WGS sequence"/>
</dbReference>
<dbReference type="OrthoDB" id="167975at2759"/>